<evidence type="ECO:0000313" key="3">
    <source>
        <dbReference type="Proteomes" id="UP000286501"/>
    </source>
</evidence>
<name>A0A3R6DQ52_9BACT</name>
<accession>A0A3R6DQ52</accession>
<comment type="caution">
    <text evidence="2">The sequence shown here is derived from an EMBL/GenBank/DDBJ whole genome shotgun (WGS) entry which is preliminary data.</text>
</comment>
<evidence type="ECO:0000313" key="2">
    <source>
        <dbReference type="EMBL" id="RHG63298.1"/>
    </source>
</evidence>
<reference evidence="2 3" key="1">
    <citation type="submission" date="2018-08" db="EMBL/GenBank/DDBJ databases">
        <title>A genome reference for cultivated species of the human gut microbiota.</title>
        <authorList>
            <person name="Zou Y."/>
            <person name="Xue W."/>
            <person name="Luo G."/>
        </authorList>
    </citation>
    <scope>NUCLEOTIDE SEQUENCE [LARGE SCALE GENOMIC DNA]</scope>
    <source>
        <strain evidence="2 3">AM22-1</strain>
    </source>
</reference>
<organism evidence="2 3">
    <name type="scientific">Segatella copri</name>
    <dbReference type="NCBI Taxonomy" id="165179"/>
    <lineage>
        <taxon>Bacteria</taxon>
        <taxon>Pseudomonadati</taxon>
        <taxon>Bacteroidota</taxon>
        <taxon>Bacteroidia</taxon>
        <taxon>Bacteroidales</taxon>
        <taxon>Prevotellaceae</taxon>
        <taxon>Segatella</taxon>
    </lineage>
</organism>
<keyword evidence="1" id="KW-0175">Coiled coil</keyword>
<evidence type="ECO:0000256" key="1">
    <source>
        <dbReference type="SAM" id="Coils"/>
    </source>
</evidence>
<feature type="coiled-coil region" evidence="1">
    <location>
        <begin position="458"/>
        <end position="499"/>
    </location>
</feature>
<protein>
    <submittedName>
        <fullName evidence="2">Uncharacterized protein</fullName>
    </submittedName>
</protein>
<proteinExistence type="predicted"/>
<gene>
    <name evidence="2" type="ORF">DW250_13300</name>
</gene>
<dbReference type="EMBL" id="QRIN01000071">
    <property type="protein sequence ID" value="RHG63298.1"/>
    <property type="molecule type" value="Genomic_DNA"/>
</dbReference>
<sequence length="727" mass="82887">MNSMADNQKVYQAIKTIADELCKENKTYLRADLAFELKKYGIASDSSEVSKLVFDAYRYFHDNGNIAIAFVSNNSRTTLVAEYKLNDSLEQGNKEEALKIAETELALSSSALELLKEQVEQNLNLVLAKGTSKMADLLMGTNGVKDVRSKAATMFDKYTKMVEAYHYAEDSVRGNIEDFTSLRSDIGTVYRDYALKLIDIYGDSIKMVSPDLFDFKRIEWLDVDEMLKYVELEYNKLTEKCTALIGEISDSFRTSLQGSLQAYKSLSNGNKSLGLAMAGLTMLEHYMGASERANRLKSDLSVFQMSVKHDATRIKADMGRLLVICKTLNDVVIPKANVFLRYGEKLLTSDLKATLDALYADETIRPLEEQRKCLLQQMKALDMEMNDHLQNIDVYTSLINDITATLESKQGSYMEAKAKKPFKPFFLLNWITFGMANKNYYRDFAEWNAVCFPLVREYESYQVDLKLDKEELESHREEQTRIKNEYAKLSSELDKVSKEIRSKIVCSDELKLKMLKHLRDMVAMLKLGREIMESKIDEKLVHTVDIPDYREAAKLPADVEQNLSLFTGMLADNLHADKDMAKNLLDGVEAYTKDHKKIEGKTAQQNKPAEYSEEDLAQLTGAMEQSLQKGIALFDSFAKLKAQQLNGKLASVAYDKELKKHADEFKREMVKIDNKSAYLREVFKRINLAGSEEERKQAMELMSDLSGYSLSEQEFTEFINGKKQIEL</sequence>
<dbReference type="AlphaFoldDB" id="A0A3R6DQ52"/>
<dbReference type="Proteomes" id="UP000286501">
    <property type="component" value="Unassembled WGS sequence"/>
</dbReference>